<dbReference type="Gene3D" id="3.50.30.40">
    <property type="entry name" value="Ribonuclease E inhibitor RraA/RraA-like"/>
    <property type="match status" value="1"/>
</dbReference>
<evidence type="ECO:0000256" key="2">
    <source>
        <dbReference type="ARBA" id="ARBA00001968"/>
    </source>
</evidence>
<evidence type="ECO:0000256" key="1">
    <source>
        <dbReference type="ARBA" id="ARBA00001342"/>
    </source>
</evidence>
<comment type="cofactor">
    <cofactor evidence="13">
        <name>Mg(2+)</name>
        <dbReference type="ChEBI" id="CHEBI:18420"/>
    </cofactor>
</comment>
<dbReference type="InterPro" id="IPR036704">
    <property type="entry name" value="RraA/RraA-like_sf"/>
</dbReference>
<feature type="binding site" evidence="13">
    <location>
        <position position="144"/>
    </location>
    <ligand>
        <name>substrate</name>
    </ligand>
</feature>
<comment type="catalytic activity">
    <reaction evidence="12">
        <text>oxaloacetate + H(+) = pyruvate + CO2</text>
        <dbReference type="Rhea" id="RHEA:15641"/>
        <dbReference type="ChEBI" id="CHEBI:15361"/>
        <dbReference type="ChEBI" id="CHEBI:15378"/>
        <dbReference type="ChEBI" id="CHEBI:16452"/>
        <dbReference type="ChEBI" id="CHEBI:16526"/>
        <dbReference type="EC" id="4.1.1.112"/>
    </reaction>
</comment>
<gene>
    <name evidence="14" type="ORF">GCM10010515_58060</name>
</gene>
<keyword evidence="13" id="KW-0460">Magnesium</keyword>
<accession>A0A918NNA7</accession>
<dbReference type="GO" id="GO:0032259">
    <property type="term" value="P:methylation"/>
    <property type="evidence" value="ECO:0007669"/>
    <property type="project" value="UniProtKB-KW"/>
</dbReference>
<evidence type="ECO:0000256" key="11">
    <source>
        <dbReference type="ARBA" id="ARBA00032305"/>
    </source>
</evidence>
<dbReference type="GO" id="GO:0046872">
    <property type="term" value="F:metal ion binding"/>
    <property type="evidence" value="ECO:0007669"/>
    <property type="project" value="UniProtKB-KW"/>
</dbReference>
<comment type="cofactor">
    <cofactor evidence="2">
        <name>a divalent metal cation</name>
        <dbReference type="ChEBI" id="CHEBI:60240"/>
    </cofactor>
</comment>
<proteinExistence type="inferred from homology"/>
<evidence type="ECO:0000256" key="8">
    <source>
        <dbReference type="ARBA" id="ARBA00025046"/>
    </source>
</evidence>
<evidence type="ECO:0000256" key="5">
    <source>
        <dbReference type="ARBA" id="ARBA00012213"/>
    </source>
</evidence>
<sequence>MCIRRLGTARNQEPQGGTVGDMTVTEELRLGDAFAVLGCAPLVDAMGRVHNHRAHVLPLASPEPGRHLFGQAATIAYMPWRDDVEQCSQTFADFFCRAAGESPGGKVLVLSSGGYPEASHGGGTKLSRVARHGLAGVLADGRLRDFGELREHGFSTWCRGEATRWGGDTVTPYAADVAVEFAGVCIVPGDYVFADTSGAVVVPARSLGRVLAVAQEIEAEDARSVQEIRSERYPRQEPS</sequence>
<evidence type="ECO:0000256" key="4">
    <source>
        <dbReference type="ARBA" id="ARBA00011233"/>
    </source>
</evidence>
<comment type="caution">
    <text evidence="14">The sequence shown here is derived from an EMBL/GenBank/DDBJ whole genome shotgun (WGS) entry which is preliminary data.</text>
</comment>
<evidence type="ECO:0000256" key="13">
    <source>
        <dbReference type="PIRSR" id="PIRSR605493-1"/>
    </source>
</evidence>
<dbReference type="PANTHER" id="PTHR33254">
    <property type="entry name" value="4-HYDROXY-4-METHYL-2-OXOGLUTARATE ALDOLASE 3-RELATED"/>
    <property type="match status" value="1"/>
</dbReference>
<evidence type="ECO:0000313" key="14">
    <source>
        <dbReference type="EMBL" id="GGX82830.1"/>
    </source>
</evidence>
<reference evidence="14" key="1">
    <citation type="journal article" date="2014" name="Int. J. Syst. Evol. Microbiol.">
        <title>Complete genome sequence of Corynebacterium casei LMG S-19264T (=DSM 44701T), isolated from a smear-ripened cheese.</title>
        <authorList>
            <consortium name="US DOE Joint Genome Institute (JGI-PGF)"/>
            <person name="Walter F."/>
            <person name="Albersmeier A."/>
            <person name="Kalinowski J."/>
            <person name="Ruckert C."/>
        </authorList>
    </citation>
    <scope>NUCLEOTIDE SEQUENCE</scope>
    <source>
        <strain evidence="14">JCM 4956</strain>
    </source>
</reference>
<dbReference type="GO" id="GO:0008168">
    <property type="term" value="F:methyltransferase activity"/>
    <property type="evidence" value="ECO:0007669"/>
    <property type="project" value="UniProtKB-KW"/>
</dbReference>
<reference evidence="14" key="2">
    <citation type="submission" date="2020-09" db="EMBL/GenBank/DDBJ databases">
        <authorList>
            <person name="Sun Q."/>
            <person name="Ohkuma M."/>
        </authorList>
    </citation>
    <scope>NUCLEOTIDE SEQUENCE</scope>
    <source>
        <strain evidence="14">JCM 4956</strain>
    </source>
</reference>
<dbReference type="SUPFAM" id="SSF89562">
    <property type="entry name" value="RraA-like"/>
    <property type="match status" value="1"/>
</dbReference>
<dbReference type="PANTHER" id="PTHR33254:SF4">
    <property type="entry name" value="4-HYDROXY-4-METHYL-2-OXOGLUTARATE ALDOLASE 3-RELATED"/>
    <property type="match status" value="1"/>
</dbReference>
<evidence type="ECO:0000256" key="10">
    <source>
        <dbReference type="ARBA" id="ARBA00030169"/>
    </source>
</evidence>
<protein>
    <recommendedName>
        <fullName evidence="7">Putative 4-hydroxy-4-methyl-2-oxoglutarate aldolase</fullName>
        <ecNumber evidence="6">4.1.1.112</ecNumber>
        <ecNumber evidence="5">4.1.3.17</ecNumber>
    </recommendedName>
    <alternativeName>
        <fullName evidence="11">Oxaloacetate decarboxylase</fullName>
    </alternativeName>
    <alternativeName>
        <fullName evidence="9">Regulator of ribonuclease activity homolog</fullName>
    </alternativeName>
    <alternativeName>
        <fullName evidence="10">RraA-like protein</fullName>
    </alternativeName>
</protein>
<dbReference type="CDD" id="cd16841">
    <property type="entry name" value="RraA_family"/>
    <property type="match status" value="1"/>
</dbReference>
<dbReference type="Pfam" id="PF03737">
    <property type="entry name" value="RraA-like"/>
    <property type="match status" value="1"/>
</dbReference>
<evidence type="ECO:0000256" key="6">
    <source>
        <dbReference type="ARBA" id="ARBA00012947"/>
    </source>
</evidence>
<dbReference type="GO" id="GO:0008948">
    <property type="term" value="F:oxaloacetate decarboxylase activity"/>
    <property type="evidence" value="ECO:0007669"/>
    <property type="project" value="UniProtKB-EC"/>
</dbReference>
<keyword evidence="14" id="KW-0489">Methyltransferase</keyword>
<comment type="similarity">
    <text evidence="3">Belongs to the class II aldolase/RraA-like family.</text>
</comment>
<name>A0A918NNA7_9ACTN</name>
<organism evidence="14 15">
    <name type="scientific">Streptomyces fructofermentans</name>
    <dbReference type="NCBI Taxonomy" id="152141"/>
    <lineage>
        <taxon>Bacteria</taxon>
        <taxon>Bacillati</taxon>
        <taxon>Actinomycetota</taxon>
        <taxon>Actinomycetes</taxon>
        <taxon>Kitasatosporales</taxon>
        <taxon>Streptomycetaceae</taxon>
        <taxon>Streptomyces</taxon>
    </lineage>
</organism>
<dbReference type="AlphaFoldDB" id="A0A918NNA7"/>
<evidence type="ECO:0000256" key="3">
    <source>
        <dbReference type="ARBA" id="ARBA00008621"/>
    </source>
</evidence>
<evidence type="ECO:0000256" key="9">
    <source>
        <dbReference type="ARBA" id="ARBA00029596"/>
    </source>
</evidence>
<comment type="catalytic activity">
    <reaction evidence="1">
        <text>4-hydroxy-4-methyl-2-oxoglutarate = 2 pyruvate</text>
        <dbReference type="Rhea" id="RHEA:22748"/>
        <dbReference type="ChEBI" id="CHEBI:15361"/>
        <dbReference type="ChEBI" id="CHEBI:58276"/>
        <dbReference type="EC" id="4.1.3.17"/>
    </reaction>
</comment>
<dbReference type="InterPro" id="IPR005493">
    <property type="entry name" value="RraA/RraA-like"/>
</dbReference>
<keyword evidence="15" id="KW-1185">Reference proteome</keyword>
<comment type="function">
    <text evidence="8">Catalyzes the aldol cleavage of 4-hydroxy-4-methyl-2-oxoglutarate (HMG) into 2 molecules of pyruvate. Also contains a secondary oxaloacetate (OAA) decarboxylase activity due to the common pyruvate enolate transition state formed following C-C bond cleavage in the retro-aldol and decarboxylation reactions.</text>
</comment>
<evidence type="ECO:0000313" key="15">
    <source>
        <dbReference type="Proteomes" id="UP000645555"/>
    </source>
</evidence>
<comment type="subunit">
    <text evidence="4">Homotrimer.</text>
</comment>
<dbReference type="EC" id="4.1.1.112" evidence="6"/>
<dbReference type="Proteomes" id="UP000645555">
    <property type="component" value="Unassembled WGS sequence"/>
</dbReference>
<feature type="binding site" evidence="13">
    <location>
        <position position="145"/>
    </location>
    <ligand>
        <name>Mg(2+)</name>
        <dbReference type="ChEBI" id="CHEBI:18420"/>
    </ligand>
</feature>
<keyword evidence="13" id="KW-0479">Metal-binding</keyword>
<evidence type="ECO:0000256" key="7">
    <source>
        <dbReference type="ARBA" id="ARBA00016549"/>
    </source>
</evidence>
<dbReference type="EMBL" id="BMWD01000024">
    <property type="protein sequence ID" value="GGX82830.1"/>
    <property type="molecule type" value="Genomic_DNA"/>
</dbReference>
<keyword evidence="14" id="KW-0808">Transferase</keyword>
<dbReference type="EC" id="4.1.3.17" evidence="5"/>
<evidence type="ECO:0000256" key="12">
    <source>
        <dbReference type="ARBA" id="ARBA00047973"/>
    </source>
</evidence>
<dbReference type="GO" id="GO:0047443">
    <property type="term" value="F:4-hydroxy-4-methyl-2-oxoglutarate aldolase activity"/>
    <property type="evidence" value="ECO:0007669"/>
    <property type="project" value="UniProtKB-EC"/>
</dbReference>